<dbReference type="EMBL" id="QXQA01000024">
    <property type="protein sequence ID" value="RIX47249.1"/>
    <property type="molecule type" value="Genomic_DNA"/>
</dbReference>
<dbReference type="Proteomes" id="UP000266482">
    <property type="component" value="Unassembled WGS sequence"/>
</dbReference>
<dbReference type="OrthoDB" id="4687120at2"/>
<proteinExistence type="predicted"/>
<reference evidence="1 2" key="1">
    <citation type="submission" date="2018-09" db="EMBL/GenBank/DDBJ databases">
        <title>Paenibacillus aracenensis nov. sp. isolated from a cave in southern Spain.</title>
        <authorList>
            <person name="Jurado V."/>
            <person name="Gutierrez-Patricio S."/>
            <person name="Gonzalez-Pimentel J.L."/>
            <person name="Miller A.Z."/>
            <person name="Laiz L."/>
            <person name="Saiz-Jimenez C."/>
        </authorList>
    </citation>
    <scope>NUCLEOTIDE SEQUENCE [LARGE SCALE GENOMIC DNA]</scope>
    <source>
        <strain evidence="1 2">DSM 22867</strain>
    </source>
</reference>
<evidence type="ECO:0000313" key="2">
    <source>
        <dbReference type="Proteomes" id="UP000266482"/>
    </source>
</evidence>
<accession>A0A3A1UKN9</accession>
<sequence length="140" mass="15997">MANFERTCEQFGRILGGMHTSANGVCTVMKSRTNIKPVVLGRRGRSFLLVPQMFSFESMTRDGRALCSGETVILQSEINRFTSRLRKHGIKVTAIHNHWLFDSPRLMFMHWESVDNPVAFARKTKDALSVLTTRVVRGRR</sequence>
<dbReference type="AlphaFoldDB" id="A0A3A1UKN9"/>
<evidence type="ECO:0000313" key="1">
    <source>
        <dbReference type="EMBL" id="RIX47249.1"/>
    </source>
</evidence>
<name>A0A3A1UKN9_9BACL</name>
<organism evidence="1 2">
    <name type="scientific">Paenibacillus nanensis</name>
    <dbReference type="NCBI Taxonomy" id="393251"/>
    <lineage>
        <taxon>Bacteria</taxon>
        <taxon>Bacillati</taxon>
        <taxon>Bacillota</taxon>
        <taxon>Bacilli</taxon>
        <taxon>Bacillales</taxon>
        <taxon>Paenibacillaceae</taxon>
        <taxon>Paenibacillus</taxon>
    </lineage>
</organism>
<comment type="caution">
    <text evidence="1">The sequence shown here is derived from an EMBL/GenBank/DDBJ whole genome shotgun (WGS) entry which is preliminary data.</text>
</comment>
<dbReference type="RefSeq" id="WP_119602925.1">
    <property type="nucleotide sequence ID" value="NZ_QXQA01000024.1"/>
</dbReference>
<dbReference type="Pfam" id="PF07485">
    <property type="entry name" value="DUF1529"/>
    <property type="match status" value="1"/>
</dbReference>
<keyword evidence="2" id="KW-1185">Reference proteome</keyword>
<dbReference type="InterPro" id="IPR011094">
    <property type="entry name" value="Uncharacterised_LppY/LpqO"/>
</dbReference>
<gene>
    <name evidence="1" type="ORF">D3P08_25370</name>
</gene>
<protein>
    <submittedName>
        <fullName evidence="1">DUF1259 domain-containing protein</fullName>
    </submittedName>
</protein>